<dbReference type="AlphaFoldDB" id="A0A2S0NA78"/>
<gene>
    <name evidence="3" type="ORF">C6569_07480</name>
</gene>
<evidence type="ECO:0008006" key="5">
    <source>
        <dbReference type="Google" id="ProtNLM"/>
    </source>
</evidence>
<feature type="transmembrane region" description="Helical" evidence="2">
    <location>
        <begin position="12"/>
        <end position="32"/>
    </location>
</feature>
<dbReference type="Pfam" id="PF04977">
    <property type="entry name" value="DivIC"/>
    <property type="match status" value="1"/>
</dbReference>
<dbReference type="GO" id="GO:0046417">
    <property type="term" value="P:chorismate metabolic process"/>
    <property type="evidence" value="ECO:0007669"/>
    <property type="project" value="InterPro"/>
</dbReference>
<proteinExistence type="predicted"/>
<keyword evidence="4" id="KW-1185">Reference proteome</keyword>
<protein>
    <recommendedName>
        <fullName evidence="5">Septum formation initiator</fullName>
    </recommendedName>
</protein>
<evidence type="ECO:0000256" key="2">
    <source>
        <dbReference type="SAM" id="Phobius"/>
    </source>
</evidence>
<dbReference type="Gene3D" id="1.20.59.10">
    <property type="entry name" value="Chorismate mutase"/>
    <property type="match status" value="1"/>
</dbReference>
<dbReference type="InterPro" id="IPR036979">
    <property type="entry name" value="CM_dom_sf"/>
</dbReference>
<reference evidence="3 4" key="1">
    <citation type="submission" date="2018-03" db="EMBL/GenBank/DDBJ databases">
        <title>Genome sequencing of Phreatobacter sp.</title>
        <authorList>
            <person name="Kim S.-J."/>
            <person name="Heo J."/>
            <person name="Kwon S.-W."/>
        </authorList>
    </citation>
    <scope>NUCLEOTIDE SEQUENCE [LARGE SCALE GENOMIC DNA]</scope>
    <source>
        <strain evidence="3 4">S-12</strain>
    </source>
</reference>
<dbReference type="RefSeq" id="WP_106748258.1">
    <property type="nucleotide sequence ID" value="NZ_CP027668.1"/>
</dbReference>
<dbReference type="OrthoDB" id="9815600at2"/>
<keyword evidence="2" id="KW-0812">Transmembrane</keyword>
<keyword evidence="2" id="KW-0472">Membrane</keyword>
<sequence length="105" mass="12030">MVVRTRRQRILQAMGLYAAAAALIAYFGFHAYHGERGIHAKQQFIAQIDELNGQLATLRKERTEVARRVALLRSDAIDPDMLDERAREILNFVDPRDLVLITGRR</sequence>
<organism evidence="3 4">
    <name type="scientific">Phreatobacter cathodiphilus</name>
    <dbReference type="NCBI Taxonomy" id="1868589"/>
    <lineage>
        <taxon>Bacteria</taxon>
        <taxon>Pseudomonadati</taxon>
        <taxon>Pseudomonadota</taxon>
        <taxon>Alphaproteobacteria</taxon>
        <taxon>Hyphomicrobiales</taxon>
        <taxon>Phreatobacteraceae</taxon>
        <taxon>Phreatobacter</taxon>
    </lineage>
</organism>
<feature type="coiled-coil region" evidence="1">
    <location>
        <begin position="41"/>
        <end position="68"/>
    </location>
</feature>
<keyword evidence="1" id="KW-0175">Coiled coil</keyword>
<dbReference type="KEGG" id="phr:C6569_07480"/>
<evidence type="ECO:0000313" key="3">
    <source>
        <dbReference type="EMBL" id="AVO44917.1"/>
    </source>
</evidence>
<dbReference type="Proteomes" id="UP000237889">
    <property type="component" value="Chromosome"/>
</dbReference>
<accession>A0A2S0NA78</accession>
<dbReference type="EMBL" id="CP027668">
    <property type="protein sequence ID" value="AVO44917.1"/>
    <property type="molecule type" value="Genomic_DNA"/>
</dbReference>
<dbReference type="InterPro" id="IPR007060">
    <property type="entry name" value="FtsL/DivIC"/>
</dbReference>
<keyword evidence="2" id="KW-1133">Transmembrane helix</keyword>
<evidence type="ECO:0000313" key="4">
    <source>
        <dbReference type="Proteomes" id="UP000237889"/>
    </source>
</evidence>
<name>A0A2S0NA78_9HYPH</name>
<evidence type="ECO:0000256" key="1">
    <source>
        <dbReference type="SAM" id="Coils"/>
    </source>
</evidence>